<evidence type="ECO:0000256" key="4">
    <source>
        <dbReference type="ARBA" id="ARBA00022989"/>
    </source>
</evidence>
<dbReference type="HOGENOM" id="CLU_043579_1_0_1"/>
<dbReference type="PANTHER" id="PTHR43908:SF3">
    <property type="entry name" value="AT29763P-RELATED"/>
    <property type="match status" value="1"/>
</dbReference>
<dbReference type="InterPro" id="IPR051100">
    <property type="entry name" value="DnaJ_subfamily_B/C"/>
</dbReference>
<comment type="subcellular location">
    <subcellularLocation>
        <location evidence="1">Endoplasmic reticulum membrane</location>
        <topology evidence="1">Single-pass membrane protein</topology>
    </subcellularLocation>
</comment>
<feature type="region of interest" description="Disordered" evidence="6">
    <location>
        <begin position="107"/>
        <end position="144"/>
    </location>
</feature>
<dbReference type="PRINTS" id="PR00625">
    <property type="entry name" value="JDOMAIN"/>
</dbReference>
<keyword evidence="9" id="KW-1185">Reference proteome</keyword>
<dbReference type="OrthoDB" id="1507364at2759"/>
<gene>
    <name evidence="8" type="ORF">DOTSEDRAFT_72258</name>
</gene>
<dbReference type="PROSITE" id="PS50076">
    <property type="entry name" value="DNAJ_2"/>
    <property type="match status" value="1"/>
</dbReference>
<keyword evidence="2" id="KW-0812">Transmembrane</keyword>
<dbReference type="Pfam" id="PF00226">
    <property type="entry name" value="DnaJ"/>
    <property type="match status" value="1"/>
</dbReference>
<evidence type="ECO:0000256" key="1">
    <source>
        <dbReference type="ARBA" id="ARBA00004389"/>
    </source>
</evidence>
<organism evidence="8 9">
    <name type="scientific">Dothistroma septosporum (strain NZE10 / CBS 128990)</name>
    <name type="common">Red band needle blight fungus</name>
    <name type="synonym">Mycosphaerella pini</name>
    <dbReference type="NCBI Taxonomy" id="675120"/>
    <lineage>
        <taxon>Eukaryota</taxon>
        <taxon>Fungi</taxon>
        <taxon>Dikarya</taxon>
        <taxon>Ascomycota</taxon>
        <taxon>Pezizomycotina</taxon>
        <taxon>Dothideomycetes</taxon>
        <taxon>Dothideomycetidae</taxon>
        <taxon>Mycosphaerellales</taxon>
        <taxon>Mycosphaerellaceae</taxon>
        <taxon>Dothistroma</taxon>
    </lineage>
</organism>
<dbReference type="STRING" id="675120.N1PMW5"/>
<dbReference type="PANTHER" id="PTHR43908">
    <property type="entry name" value="AT29763P-RELATED"/>
    <property type="match status" value="1"/>
</dbReference>
<feature type="compositionally biased region" description="Low complexity" evidence="6">
    <location>
        <begin position="119"/>
        <end position="136"/>
    </location>
</feature>
<dbReference type="InterPro" id="IPR018253">
    <property type="entry name" value="DnaJ_domain_CS"/>
</dbReference>
<dbReference type="SMART" id="SM00271">
    <property type="entry name" value="DnaJ"/>
    <property type="match status" value="1"/>
</dbReference>
<dbReference type="FunFam" id="1.10.287.110:FF:000069">
    <property type="entry name" value="ER associated DnaJ chaperone"/>
    <property type="match status" value="1"/>
</dbReference>
<dbReference type="GO" id="GO:0071218">
    <property type="term" value="P:cellular response to misfolded protein"/>
    <property type="evidence" value="ECO:0007669"/>
    <property type="project" value="TreeGrafter"/>
</dbReference>
<dbReference type="AlphaFoldDB" id="N1PMW5"/>
<dbReference type="InterPro" id="IPR015399">
    <property type="entry name" value="DUF1977_DnaJ-like"/>
</dbReference>
<feature type="domain" description="J" evidence="7">
    <location>
        <begin position="45"/>
        <end position="112"/>
    </location>
</feature>
<evidence type="ECO:0000259" key="7">
    <source>
        <dbReference type="PROSITE" id="PS50076"/>
    </source>
</evidence>
<keyword evidence="3" id="KW-0256">Endoplasmic reticulum</keyword>
<dbReference type="Proteomes" id="UP000016933">
    <property type="component" value="Unassembled WGS sequence"/>
</dbReference>
<dbReference type="InterPro" id="IPR036869">
    <property type="entry name" value="J_dom_sf"/>
</dbReference>
<keyword evidence="4" id="KW-1133">Transmembrane helix</keyword>
<evidence type="ECO:0000313" key="9">
    <source>
        <dbReference type="Proteomes" id="UP000016933"/>
    </source>
</evidence>
<dbReference type="Pfam" id="PF09320">
    <property type="entry name" value="DUF1977"/>
    <property type="match status" value="1"/>
</dbReference>
<dbReference type="Gene3D" id="1.10.287.110">
    <property type="entry name" value="DnaJ domain"/>
    <property type="match status" value="1"/>
</dbReference>
<evidence type="ECO:0000313" key="8">
    <source>
        <dbReference type="EMBL" id="EME44742.1"/>
    </source>
</evidence>
<dbReference type="GO" id="GO:0030544">
    <property type="term" value="F:Hsp70 protein binding"/>
    <property type="evidence" value="ECO:0007669"/>
    <property type="project" value="TreeGrafter"/>
</dbReference>
<evidence type="ECO:0000256" key="2">
    <source>
        <dbReference type="ARBA" id="ARBA00022692"/>
    </source>
</evidence>
<reference evidence="8 9" key="2">
    <citation type="journal article" date="2012" name="PLoS Pathog.">
        <title>Diverse lifestyles and strategies of plant pathogenesis encoded in the genomes of eighteen Dothideomycetes fungi.</title>
        <authorList>
            <person name="Ohm R.A."/>
            <person name="Feau N."/>
            <person name="Henrissat B."/>
            <person name="Schoch C.L."/>
            <person name="Horwitz B.A."/>
            <person name="Barry K.W."/>
            <person name="Condon B.J."/>
            <person name="Copeland A.C."/>
            <person name="Dhillon B."/>
            <person name="Glaser F."/>
            <person name="Hesse C.N."/>
            <person name="Kosti I."/>
            <person name="LaButti K."/>
            <person name="Lindquist E.A."/>
            <person name="Lucas S."/>
            <person name="Salamov A.A."/>
            <person name="Bradshaw R.E."/>
            <person name="Ciuffetti L."/>
            <person name="Hamelin R.C."/>
            <person name="Kema G.H.J."/>
            <person name="Lawrence C."/>
            <person name="Scott J.A."/>
            <person name="Spatafora J.W."/>
            <person name="Turgeon B.G."/>
            <person name="de Wit P.J.G.M."/>
            <person name="Zhong S."/>
            <person name="Goodwin S.B."/>
            <person name="Grigoriev I.V."/>
        </authorList>
    </citation>
    <scope>NUCLEOTIDE SEQUENCE [LARGE SCALE GENOMIC DNA]</scope>
    <source>
        <strain evidence="9">NZE10 / CBS 128990</strain>
    </source>
</reference>
<feature type="region of interest" description="Disordered" evidence="6">
    <location>
        <begin position="1"/>
        <end position="25"/>
    </location>
</feature>
<proteinExistence type="predicted"/>
<dbReference type="OMA" id="ARSREHN"/>
<evidence type="ECO:0000256" key="6">
    <source>
        <dbReference type="SAM" id="MobiDB-lite"/>
    </source>
</evidence>
<dbReference type="InterPro" id="IPR001623">
    <property type="entry name" value="DnaJ_domain"/>
</dbReference>
<sequence>MPDEKKANGSASKDHHKHDDGSASRAFTVEQKAAVLRVKKCKATDFYDVLGLESVRTTCSDSEIKKAYRKLSLLTHPDKNGYPGADEAFKLVSRAFQVLSDSDKKQKYDKFGGDPDNRFSSASASGASPFSGFAQQRGGGGRGPMFEEEISPEELFRQFFGGGGGMGGPFGGMGGGGFGGPGFVFNMGGGPGIRVHQFGGNRPRRRPHNHENQEPASPLQALQGLLPLLLLFILPLISSLFSGSTPSGPGMRFDTAVPPHTQQHTTRGLKVNYWVNPVEVKDFTGKQWKQLDSTADRKYVNQLSAECEWEQSQRQRLAQEAQGFFFTDQTKMDQARRMKMPSCDRLQSYGLRLPGGYILPHAAS</sequence>
<dbReference type="GO" id="GO:0005789">
    <property type="term" value="C:endoplasmic reticulum membrane"/>
    <property type="evidence" value="ECO:0007669"/>
    <property type="project" value="UniProtKB-SubCell"/>
</dbReference>
<feature type="compositionally biased region" description="Basic and acidic residues" evidence="6">
    <location>
        <begin position="107"/>
        <end position="117"/>
    </location>
</feature>
<dbReference type="EMBL" id="KB446539">
    <property type="protein sequence ID" value="EME44742.1"/>
    <property type="molecule type" value="Genomic_DNA"/>
</dbReference>
<name>N1PMW5_DOTSN</name>
<evidence type="ECO:0000256" key="5">
    <source>
        <dbReference type="ARBA" id="ARBA00023136"/>
    </source>
</evidence>
<dbReference type="CDD" id="cd06257">
    <property type="entry name" value="DnaJ"/>
    <property type="match status" value="1"/>
</dbReference>
<accession>N1PMW5</accession>
<dbReference type="eggNOG" id="KOG0714">
    <property type="taxonomic scope" value="Eukaryota"/>
</dbReference>
<dbReference type="SUPFAM" id="SSF46565">
    <property type="entry name" value="Chaperone J-domain"/>
    <property type="match status" value="1"/>
</dbReference>
<dbReference type="PROSITE" id="PS00636">
    <property type="entry name" value="DNAJ_1"/>
    <property type="match status" value="1"/>
</dbReference>
<protein>
    <recommendedName>
        <fullName evidence="7">J domain-containing protein</fullName>
    </recommendedName>
</protein>
<reference evidence="9" key="1">
    <citation type="journal article" date="2012" name="PLoS Genet.">
        <title>The genomes of the fungal plant pathogens Cladosporium fulvum and Dothistroma septosporum reveal adaptation to different hosts and lifestyles but also signatures of common ancestry.</title>
        <authorList>
            <person name="de Wit P.J.G.M."/>
            <person name="van der Burgt A."/>
            <person name="Oekmen B."/>
            <person name="Stergiopoulos I."/>
            <person name="Abd-Elsalam K.A."/>
            <person name="Aerts A.L."/>
            <person name="Bahkali A.H."/>
            <person name="Beenen H.G."/>
            <person name="Chettri P."/>
            <person name="Cox M.P."/>
            <person name="Datema E."/>
            <person name="de Vries R.P."/>
            <person name="Dhillon B."/>
            <person name="Ganley A.R."/>
            <person name="Griffiths S.A."/>
            <person name="Guo Y."/>
            <person name="Hamelin R.C."/>
            <person name="Henrissat B."/>
            <person name="Kabir M.S."/>
            <person name="Jashni M.K."/>
            <person name="Kema G."/>
            <person name="Klaubauf S."/>
            <person name="Lapidus A."/>
            <person name="Levasseur A."/>
            <person name="Lindquist E."/>
            <person name="Mehrabi R."/>
            <person name="Ohm R.A."/>
            <person name="Owen T.J."/>
            <person name="Salamov A."/>
            <person name="Schwelm A."/>
            <person name="Schijlen E."/>
            <person name="Sun H."/>
            <person name="van den Burg H.A."/>
            <person name="van Ham R.C.H.J."/>
            <person name="Zhang S."/>
            <person name="Goodwin S.B."/>
            <person name="Grigoriev I.V."/>
            <person name="Collemare J."/>
            <person name="Bradshaw R.E."/>
        </authorList>
    </citation>
    <scope>NUCLEOTIDE SEQUENCE [LARGE SCALE GENOMIC DNA]</scope>
    <source>
        <strain evidence="9">NZE10 / CBS 128990</strain>
    </source>
</reference>
<evidence type="ECO:0000256" key="3">
    <source>
        <dbReference type="ARBA" id="ARBA00022824"/>
    </source>
</evidence>
<keyword evidence="5" id="KW-0472">Membrane</keyword>